<gene>
    <name evidence="2" type="ORF">CSSPJE1EN1_LOCUS20318</name>
</gene>
<evidence type="ECO:0008006" key="4">
    <source>
        <dbReference type="Google" id="ProtNLM"/>
    </source>
</evidence>
<protein>
    <recommendedName>
        <fullName evidence="4">DUF659 domain-containing protein</fullName>
    </recommendedName>
</protein>
<proteinExistence type="predicted"/>
<dbReference type="EMBL" id="OZ020101">
    <property type="protein sequence ID" value="CAK9274840.1"/>
    <property type="molecule type" value="Genomic_DNA"/>
</dbReference>
<feature type="chain" id="PRO_5046100463" description="DUF659 domain-containing protein" evidence="1">
    <location>
        <begin position="26"/>
        <end position="213"/>
    </location>
</feature>
<keyword evidence="3" id="KW-1185">Reference proteome</keyword>
<accession>A0ABP0XB89</accession>
<evidence type="ECO:0000313" key="3">
    <source>
        <dbReference type="Proteomes" id="UP001497444"/>
    </source>
</evidence>
<name>A0ABP0XB89_9BRYO</name>
<dbReference type="PANTHER" id="PTHR37067:SF3">
    <property type="entry name" value="PX DOMAIN-CONTAINING PROTEIN"/>
    <property type="match status" value="1"/>
</dbReference>
<sequence length="213" mass="24794">MVNILALIVKILDVLLLMWHDKLISMNNDDKNTMIVHHGGLVTLLEKEVTNNILCVWCTPHQMDIVIKKVTKVMMDGLFYKIAHAFSIHLCAQLNLITKMDGAKCPKDTTQWVAFGKMLKWFLHHRHRMLQYIKEKQPIQAPLPTWWILCNAVAPLFEMMQVTFAKLQCQDLVMSQQMIKIKMLISNIYIGISIYHDNMDTSYSKTPTRKCHK</sequence>
<dbReference type="PANTHER" id="PTHR37067">
    <property type="entry name" value="PX DOMAIN-CONTAINING PROTEIN"/>
    <property type="match status" value="1"/>
</dbReference>
<organism evidence="2 3">
    <name type="scientific">Sphagnum jensenii</name>
    <dbReference type="NCBI Taxonomy" id="128206"/>
    <lineage>
        <taxon>Eukaryota</taxon>
        <taxon>Viridiplantae</taxon>
        <taxon>Streptophyta</taxon>
        <taxon>Embryophyta</taxon>
        <taxon>Bryophyta</taxon>
        <taxon>Sphagnophytina</taxon>
        <taxon>Sphagnopsida</taxon>
        <taxon>Sphagnales</taxon>
        <taxon>Sphagnaceae</taxon>
        <taxon>Sphagnum</taxon>
    </lineage>
</organism>
<reference evidence="2" key="1">
    <citation type="submission" date="2024-02" db="EMBL/GenBank/DDBJ databases">
        <authorList>
            <consortium name="ELIXIR-Norway"/>
            <consortium name="Elixir Norway"/>
        </authorList>
    </citation>
    <scope>NUCLEOTIDE SEQUENCE</scope>
</reference>
<evidence type="ECO:0000256" key="1">
    <source>
        <dbReference type="SAM" id="SignalP"/>
    </source>
</evidence>
<feature type="signal peptide" evidence="1">
    <location>
        <begin position="1"/>
        <end position="25"/>
    </location>
</feature>
<dbReference type="Proteomes" id="UP001497444">
    <property type="component" value="Chromosome 6"/>
</dbReference>
<evidence type="ECO:0000313" key="2">
    <source>
        <dbReference type="EMBL" id="CAK9274840.1"/>
    </source>
</evidence>
<keyword evidence="1" id="KW-0732">Signal</keyword>